<dbReference type="SUPFAM" id="SSF53448">
    <property type="entry name" value="Nucleotide-diphospho-sugar transferases"/>
    <property type="match status" value="1"/>
</dbReference>
<sequence length="356" mass="39338">MRFILFLSSASLLLVVLNSLTIRVVKNRFKSIPESVSVLIPMRNEEKNAQDCINSVLSQKGISSLEVLVLDDESTDKTLAILNGIPTIKIINGQPTPQNWIGKLWACDQLVKQSKGEFLVFIDADVRLDDCAISSAISQMDKWDFISPYPKQIVSGLVQRIFQPLLQWSWLASVPLFISQRFSIKSMAIANGQFFIVKRSAYLACGGHESIKGEVLDDLMLARALLKSGFKGGVAEASQVAQCQMYNSNRQLFLGYQKSLYKAFGSMLGTVVAITLLVSTGIIPIIGTLYGSELALLSFFLVFASRIISSLRTGGIPNTALLHPLAISLLVFLIFYSWYGKLTKTLSWRGRSIVNV</sequence>
<evidence type="ECO:0000313" key="3">
    <source>
        <dbReference type="EMBL" id="CAB4335178.1"/>
    </source>
</evidence>
<feature type="domain" description="Glycosyltransferase 2-like" evidence="2">
    <location>
        <begin position="37"/>
        <end position="202"/>
    </location>
</feature>
<dbReference type="AlphaFoldDB" id="A0A6J5Z1F0"/>
<dbReference type="Pfam" id="PF00535">
    <property type="entry name" value="Glycos_transf_2"/>
    <property type="match status" value="1"/>
</dbReference>
<feature type="transmembrane region" description="Helical" evidence="1">
    <location>
        <begin position="260"/>
        <end position="283"/>
    </location>
</feature>
<gene>
    <name evidence="3" type="ORF">UFOPK4028_00487</name>
</gene>
<dbReference type="PANTHER" id="PTHR43646:SF3">
    <property type="entry name" value="SLR1566 PROTEIN"/>
    <property type="match status" value="1"/>
</dbReference>
<accession>A0A6J5Z1F0</accession>
<dbReference type="InterPro" id="IPR001173">
    <property type="entry name" value="Glyco_trans_2-like"/>
</dbReference>
<name>A0A6J5Z1F0_9ZZZZ</name>
<dbReference type="Gene3D" id="3.90.550.10">
    <property type="entry name" value="Spore Coat Polysaccharide Biosynthesis Protein SpsA, Chain A"/>
    <property type="match status" value="1"/>
</dbReference>
<protein>
    <submittedName>
        <fullName evidence="3">Unannotated protein</fullName>
    </submittedName>
</protein>
<reference evidence="3" key="1">
    <citation type="submission" date="2020-05" db="EMBL/GenBank/DDBJ databases">
        <authorList>
            <person name="Chiriac C."/>
            <person name="Salcher M."/>
            <person name="Ghai R."/>
            <person name="Kavagutti S V."/>
        </authorList>
    </citation>
    <scope>NUCLEOTIDE SEQUENCE</scope>
</reference>
<organism evidence="3">
    <name type="scientific">freshwater metagenome</name>
    <dbReference type="NCBI Taxonomy" id="449393"/>
    <lineage>
        <taxon>unclassified sequences</taxon>
        <taxon>metagenomes</taxon>
        <taxon>ecological metagenomes</taxon>
    </lineage>
</organism>
<feature type="transmembrane region" description="Helical" evidence="1">
    <location>
        <begin position="320"/>
        <end position="339"/>
    </location>
</feature>
<dbReference type="PANTHER" id="PTHR43646">
    <property type="entry name" value="GLYCOSYLTRANSFERASE"/>
    <property type="match status" value="1"/>
</dbReference>
<evidence type="ECO:0000259" key="2">
    <source>
        <dbReference type="Pfam" id="PF00535"/>
    </source>
</evidence>
<proteinExistence type="predicted"/>
<dbReference type="InterPro" id="IPR029044">
    <property type="entry name" value="Nucleotide-diphossugar_trans"/>
</dbReference>
<keyword evidence="1" id="KW-0472">Membrane</keyword>
<keyword evidence="1" id="KW-1133">Transmembrane helix</keyword>
<dbReference type="EMBL" id="CAESAC010000051">
    <property type="protein sequence ID" value="CAB4335178.1"/>
    <property type="molecule type" value="Genomic_DNA"/>
</dbReference>
<evidence type="ECO:0000256" key="1">
    <source>
        <dbReference type="SAM" id="Phobius"/>
    </source>
</evidence>
<keyword evidence="1" id="KW-0812">Transmembrane</keyword>